<keyword evidence="8 9" id="KW-0234">DNA repair</keyword>
<evidence type="ECO:0000256" key="9">
    <source>
        <dbReference type="HAMAP-Rule" id="MF_00148"/>
    </source>
</evidence>
<dbReference type="NCBIfam" id="NF003589">
    <property type="entry name" value="PRK05254.1-2"/>
    <property type="match status" value="1"/>
</dbReference>
<comment type="catalytic activity">
    <reaction evidence="1 9">
        <text>Hydrolyzes single-stranded DNA or mismatched double-stranded DNA and polynucleotides, releasing free uracil.</text>
        <dbReference type="EC" id="3.2.2.27"/>
    </reaction>
</comment>
<dbReference type="AlphaFoldDB" id="A0A315YLM7"/>
<dbReference type="NCBIfam" id="NF003591">
    <property type="entry name" value="PRK05254.1-4"/>
    <property type="match status" value="1"/>
</dbReference>
<dbReference type="SUPFAM" id="SSF52141">
    <property type="entry name" value="Uracil-DNA glycosylase-like"/>
    <property type="match status" value="1"/>
</dbReference>
<comment type="similarity">
    <text evidence="3 9">Belongs to the uracil-DNA glycosylase (UDG) superfamily. UNG family.</text>
</comment>
<dbReference type="InterPro" id="IPR002043">
    <property type="entry name" value="UDG_fam1"/>
</dbReference>
<dbReference type="Gene3D" id="3.40.470.10">
    <property type="entry name" value="Uracil-DNA glycosylase-like domain"/>
    <property type="match status" value="1"/>
</dbReference>
<feature type="active site" description="Proton acceptor" evidence="9">
    <location>
        <position position="64"/>
    </location>
</feature>
<evidence type="ECO:0000313" key="11">
    <source>
        <dbReference type="EMBL" id="PWJ12566.1"/>
    </source>
</evidence>
<dbReference type="NCBIfam" id="NF003588">
    <property type="entry name" value="PRK05254.1-1"/>
    <property type="match status" value="1"/>
</dbReference>
<dbReference type="GO" id="GO:0097510">
    <property type="term" value="P:base-excision repair, AP site formation via deaminated base removal"/>
    <property type="evidence" value="ECO:0007669"/>
    <property type="project" value="TreeGrafter"/>
</dbReference>
<name>A0A315YLM7_RUMFL</name>
<dbReference type="GO" id="GO:0004844">
    <property type="term" value="F:uracil DNA N-glycosylase activity"/>
    <property type="evidence" value="ECO:0007669"/>
    <property type="project" value="UniProtKB-UniRule"/>
</dbReference>
<sequence>MVNFNNDWDELLKGEFEKDYYVQLRQKLINEYRTQRIYPNMYDIYNAMKYTSYDAVKCVIIGQDPYHGAGQAHGLSFSVRKGIAPPPSLVNIFKEIRDDVGIDNLGKHGELTKWAQEGVLLLNSVLTVRADQARSHRGLGWENFTTDVIKLLNEREKPMVFMLWGGDAKAKQQFITNPKHLILKAAHPSPLSAYNGFFGCRHFSKANAFLRANGMEEIDWSID</sequence>
<evidence type="ECO:0000256" key="2">
    <source>
        <dbReference type="ARBA" id="ARBA00002631"/>
    </source>
</evidence>
<evidence type="ECO:0000256" key="7">
    <source>
        <dbReference type="ARBA" id="ARBA00022801"/>
    </source>
</evidence>
<accession>A0A315YLM7</accession>
<keyword evidence="7 9" id="KW-0378">Hydrolase</keyword>
<dbReference type="EMBL" id="QGDI01000006">
    <property type="protein sequence ID" value="PWJ12566.1"/>
    <property type="molecule type" value="Genomic_DNA"/>
</dbReference>
<evidence type="ECO:0000256" key="4">
    <source>
        <dbReference type="ARBA" id="ARBA00012030"/>
    </source>
</evidence>
<dbReference type="NCBIfam" id="TIGR00628">
    <property type="entry name" value="ung"/>
    <property type="match status" value="1"/>
</dbReference>
<dbReference type="InterPro" id="IPR036895">
    <property type="entry name" value="Uracil-DNA_glycosylase-like_sf"/>
</dbReference>
<keyword evidence="6 9" id="KW-0227">DNA damage</keyword>
<dbReference type="PANTHER" id="PTHR11264:SF0">
    <property type="entry name" value="URACIL-DNA GLYCOSYLASE"/>
    <property type="match status" value="1"/>
</dbReference>
<gene>
    <name evidence="9" type="primary">ung</name>
    <name evidence="11" type="ORF">IE37_01649</name>
</gene>
<evidence type="ECO:0000256" key="1">
    <source>
        <dbReference type="ARBA" id="ARBA00001400"/>
    </source>
</evidence>
<proteinExistence type="inferred from homology"/>
<dbReference type="PANTHER" id="PTHR11264">
    <property type="entry name" value="URACIL-DNA GLYCOSYLASE"/>
    <property type="match status" value="1"/>
</dbReference>
<dbReference type="HAMAP" id="MF_00148">
    <property type="entry name" value="UDG"/>
    <property type="match status" value="1"/>
</dbReference>
<evidence type="ECO:0000256" key="8">
    <source>
        <dbReference type="ARBA" id="ARBA00023204"/>
    </source>
</evidence>
<comment type="subcellular location">
    <subcellularLocation>
        <location evidence="9">Cytoplasm</location>
    </subcellularLocation>
</comment>
<dbReference type="SMART" id="SM00986">
    <property type="entry name" value="UDG"/>
    <property type="match status" value="1"/>
</dbReference>
<dbReference type="FunFam" id="3.40.470.10:FF:000001">
    <property type="entry name" value="Uracil-DNA glycosylase"/>
    <property type="match status" value="1"/>
</dbReference>
<dbReference type="RefSeq" id="WP_109726429.1">
    <property type="nucleotide sequence ID" value="NZ_CAMOTJ010000039.1"/>
</dbReference>
<evidence type="ECO:0000256" key="3">
    <source>
        <dbReference type="ARBA" id="ARBA00008184"/>
    </source>
</evidence>
<evidence type="ECO:0000259" key="10">
    <source>
        <dbReference type="SMART" id="SM00986"/>
    </source>
</evidence>
<dbReference type="Pfam" id="PF03167">
    <property type="entry name" value="UDG"/>
    <property type="match status" value="1"/>
</dbReference>
<dbReference type="GO" id="GO:0005737">
    <property type="term" value="C:cytoplasm"/>
    <property type="evidence" value="ECO:0007669"/>
    <property type="project" value="UniProtKB-SubCell"/>
</dbReference>
<dbReference type="EC" id="3.2.2.27" evidence="4 9"/>
<keyword evidence="9" id="KW-0963">Cytoplasm</keyword>
<dbReference type="InterPro" id="IPR005122">
    <property type="entry name" value="Uracil-DNA_glycosylase-like"/>
</dbReference>
<evidence type="ECO:0000313" key="12">
    <source>
        <dbReference type="Proteomes" id="UP000245720"/>
    </source>
</evidence>
<dbReference type="NCBIfam" id="NF003592">
    <property type="entry name" value="PRK05254.1-5"/>
    <property type="match status" value="1"/>
</dbReference>
<comment type="caution">
    <text evidence="11">The sequence shown here is derived from an EMBL/GenBank/DDBJ whole genome shotgun (WGS) entry which is preliminary data.</text>
</comment>
<dbReference type="OrthoDB" id="9804372at2"/>
<dbReference type="Proteomes" id="UP000245720">
    <property type="component" value="Unassembled WGS sequence"/>
</dbReference>
<dbReference type="CDD" id="cd10027">
    <property type="entry name" value="UDG-F1-like"/>
    <property type="match status" value="1"/>
</dbReference>
<dbReference type="STRING" id="1265.SAMN02910280_2319"/>
<evidence type="ECO:0000256" key="5">
    <source>
        <dbReference type="ARBA" id="ARBA00018429"/>
    </source>
</evidence>
<comment type="function">
    <text evidence="2 9">Excises uracil residues from the DNA which can arise as a result of misincorporation of dUMP residues by DNA polymerase or due to deamination of cytosine.</text>
</comment>
<dbReference type="SMART" id="SM00987">
    <property type="entry name" value="UreE_C"/>
    <property type="match status" value="1"/>
</dbReference>
<organism evidence="11 12">
    <name type="scientific">Ruminococcus flavefaciens</name>
    <dbReference type="NCBI Taxonomy" id="1265"/>
    <lineage>
        <taxon>Bacteria</taxon>
        <taxon>Bacillati</taxon>
        <taxon>Bacillota</taxon>
        <taxon>Clostridia</taxon>
        <taxon>Eubacteriales</taxon>
        <taxon>Oscillospiraceae</taxon>
        <taxon>Ruminococcus</taxon>
    </lineage>
</organism>
<protein>
    <recommendedName>
        <fullName evidence="5 9">Uracil-DNA glycosylase</fullName>
        <shortName evidence="9">UDG</shortName>
        <ecNumber evidence="4 9">3.2.2.27</ecNumber>
    </recommendedName>
</protein>
<evidence type="ECO:0000256" key="6">
    <source>
        <dbReference type="ARBA" id="ARBA00022763"/>
    </source>
</evidence>
<feature type="domain" description="Uracil-DNA glycosylase-like" evidence="10">
    <location>
        <begin position="49"/>
        <end position="210"/>
    </location>
</feature>
<reference evidence="11 12" key="1">
    <citation type="submission" date="2018-05" db="EMBL/GenBank/DDBJ databases">
        <title>The Hungate 1000. A catalogue of reference genomes from the rumen microbiome.</title>
        <authorList>
            <person name="Kelly W."/>
        </authorList>
    </citation>
    <scope>NUCLEOTIDE SEQUENCE [LARGE SCALE GENOMIC DNA]</scope>
    <source>
        <strain evidence="11 12">SAb67</strain>
    </source>
</reference>